<keyword evidence="6 10" id="KW-0675">Receptor</keyword>
<reference evidence="10" key="1">
    <citation type="journal article" date="2023" name="PLoS Negl. Trop. Dis.">
        <title>A genome sequence for Biomphalaria pfeifferi, the major vector snail for the human-infecting parasite Schistosoma mansoni.</title>
        <authorList>
            <person name="Bu L."/>
            <person name="Lu L."/>
            <person name="Laidemitt M.R."/>
            <person name="Zhang S.M."/>
            <person name="Mutuku M."/>
            <person name="Mkoji G."/>
            <person name="Steinauer M."/>
            <person name="Loker E.S."/>
        </authorList>
    </citation>
    <scope>NUCLEOTIDE SEQUENCE</scope>
    <source>
        <strain evidence="10">KasaAsao</strain>
    </source>
</reference>
<dbReference type="InterPro" id="IPR000276">
    <property type="entry name" value="GPCR_Rhodpsn"/>
</dbReference>
<keyword evidence="5 8" id="KW-0472">Membrane</keyword>
<dbReference type="PRINTS" id="PR00237">
    <property type="entry name" value="GPCRRHODOPSN"/>
</dbReference>
<evidence type="ECO:0000256" key="3">
    <source>
        <dbReference type="ARBA" id="ARBA00022989"/>
    </source>
</evidence>
<comment type="caution">
    <text evidence="10">The sequence shown here is derived from an EMBL/GenBank/DDBJ whole genome shotgun (WGS) entry which is preliminary data.</text>
</comment>
<dbReference type="GO" id="GO:0004930">
    <property type="term" value="F:G protein-coupled receptor activity"/>
    <property type="evidence" value="ECO:0007669"/>
    <property type="project" value="UniProtKB-KW"/>
</dbReference>
<name>A0AAD8AWA4_BIOPF</name>
<dbReference type="Gene3D" id="1.20.1070.10">
    <property type="entry name" value="Rhodopsin 7-helix transmembrane proteins"/>
    <property type="match status" value="1"/>
</dbReference>
<reference evidence="10" key="2">
    <citation type="submission" date="2023-04" db="EMBL/GenBank/DDBJ databases">
        <authorList>
            <person name="Bu L."/>
            <person name="Lu L."/>
            <person name="Laidemitt M.R."/>
            <person name="Zhang S.M."/>
            <person name="Mutuku M."/>
            <person name="Mkoji G."/>
            <person name="Steinauer M."/>
            <person name="Loker E.S."/>
        </authorList>
    </citation>
    <scope>NUCLEOTIDE SEQUENCE</scope>
    <source>
        <strain evidence="10">KasaAsao</strain>
        <tissue evidence="10">Whole Snail</tissue>
    </source>
</reference>
<feature type="transmembrane region" description="Helical" evidence="8">
    <location>
        <begin position="231"/>
        <end position="252"/>
    </location>
</feature>
<evidence type="ECO:0000313" key="10">
    <source>
        <dbReference type="EMBL" id="KAK0042165.1"/>
    </source>
</evidence>
<feature type="transmembrane region" description="Helical" evidence="8">
    <location>
        <begin position="272"/>
        <end position="294"/>
    </location>
</feature>
<evidence type="ECO:0000256" key="4">
    <source>
        <dbReference type="ARBA" id="ARBA00023040"/>
    </source>
</evidence>
<dbReference type="Proteomes" id="UP001233172">
    <property type="component" value="Unassembled WGS sequence"/>
</dbReference>
<dbReference type="AlphaFoldDB" id="A0AAD8AWA4"/>
<dbReference type="InterPro" id="IPR017452">
    <property type="entry name" value="GPCR_Rhodpsn_7TM"/>
</dbReference>
<dbReference type="PROSITE" id="PS50262">
    <property type="entry name" value="G_PROTEIN_RECEP_F1_2"/>
    <property type="match status" value="1"/>
</dbReference>
<keyword evidence="3 8" id="KW-1133">Transmembrane helix</keyword>
<evidence type="ECO:0000256" key="8">
    <source>
        <dbReference type="SAM" id="Phobius"/>
    </source>
</evidence>
<evidence type="ECO:0000256" key="5">
    <source>
        <dbReference type="ARBA" id="ARBA00023136"/>
    </source>
</evidence>
<comment type="subcellular location">
    <subcellularLocation>
        <location evidence="1">Membrane</location>
        <topology evidence="1">Multi-pass membrane protein</topology>
    </subcellularLocation>
</comment>
<organism evidence="10 11">
    <name type="scientific">Biomphalaria pfeifferi</name>
    <name type="common">Bloodfluke planorb</name>
    <name type="synonym">Freshwater snail</name>
    <dbReference type="NCBI Taxonomy" id="112525"/>
    <lineage>
        <taxon>Eukaryota</taxon>
        <taxon>Metazoa</taxon>
        <taxon>Spiralia</taxon>
        <taxon>Lophotrochozoa</taxon>
        <taxon>Mollusca</taxon>
        <taxon>Gastropoda</taxon>
        <taxon>Heterobranchia</taxon>
        <taxon>Euthyneura</taxon>
        <taxon>Panpulmonata</taxon>
        <taxon>Hygrophila</taxon>
        <taxon>Lymnaeoidea</taxon>
        <taxon>Planorbidae</taxon>
        <taxon>Biomphalaria</taxon>
    </lineage>
</organism>
<keyword evidence="4" id="KW-0297">G-protein coupled receptor</keyword>
<dbReference type="Pfam" id="PF00001">
    <property type="entry name" value="7tm_1"/>
    <property type="match status" value="1"/>
</dbReference>
<keyword evidence="7" id="KW-0807">Transducer</keyword>
<dbReference type="PANTHER" id="PTHR24243:SF233">
    <property type="entry name" value="THYROTROPIN-RELEASING HORMONE RECEPTOR"/>
    <property type="match status" value="1"/>
</dbReference>
<keyword evidence="11" id="KW-1185">Reference proteome</keyword>
<evidence type="ECO:0000256" key="2">
    <source>
        <dbReference type="ARBA" id="ARBA00022692"/>
    </source>
</evidence>
<dbReference type="EMBL" id="JASAOG010000249">
    <property type="protein sequence ID" value="KAK0042165.1"/>
    <property type="molecule type" value="Genomic_DNA"/>
</dbReference>
<sequence length="317" mass="35732">MENITSQSATATQAESLTPLVGDLETKLGFGETVNISLMSLAVSDLGSLLTLVWESITLNPYFINEPLPFNSEDVRYLTAAVPHAIFVRIAWWITAFVTFERCLCIVIPLKVKQVITARRTLVINLTIFVVNFLCLCPIFICRSLAKQNDNSTSTLVQTVYCTKDYFPIEKIGFTFNVVSQFSAFIIDLVCTIAIIQILSMKSKWRSETASTSSSGSKAGFASRDKKIIKMIGLISGIFIICSMPSCVNYAVTVTFWEYTQNKRYQNIDKTMWALIVALEAINSSVTILVYYNMSSKYKMVFKQMFSKKEQVSREKR</sequence>
<evidence type="ECO:0000256" key="1">
    <source>
        <dbReference type="ARBA" id="ARBA00004141"/>
    </source>
</evidence>
<evidence type="ECO:0000313" key="11">
    <source>
        <dbReference type="Proteomes" id="UP001233172"/>
    </source>
</evidence>
<proteinExistence type="predicted"/>
<accession>A0AAD8AWA4</accession>
<feature type="transmembrane region" description="Helical" evidence="8">
    <location>
        <begin position="178"/>
        <end position="199"/>
    </location>
</feature>
<protein>
    <submittedName>
        <fullName evidence="10">Cysteinyl leukotriene receptor 2</fullName>
    </submittedName>
</protein>
<gene>
    <name evidence="10" type="ORF">Bpfe_028389</name>
</gene>
<feature type="transmembrane region" description="Helical" evidence="8">
    <location>
        <begin position="122"/>
        <end position="146"/>
    </location>
</feature>
<keyword evidence="2 8" id="KW-0812">Transmembrane</keyword>
<evidence type="ECO:0000259" key="9">
    <source>
        <dbReference type="PROSITE" id="PS50262"/>
    </source>
</evidence>
<dbReference type="PANTHER" id="PTHR24243">
    <property type="entry name" value="G-PROTEIN COUPLED RECEPTOR"/>
    <property type="match status" value="1"/>
</dbReference>
<feature type="domain" description="G-protein coupled receptors family 1 profile" evidence="9">
    <location>
        <begin position="14"/>
        <end position="291"/>
    </location>
</feature>
<evidence type="ECO:0000256" key="7">
    <source>
        <dbReference type="ARBA" id="ARBA00023224"/>
    </source>
</evidence>
<dbReference type="SUPFAM" id="SSF81321">
    <property type="entry name" value="Family A G protein-coupled receptor-like"/>
    <property type="match status" value="1"/>
</dbReference>
<evidence type="ECO:0000256" key="6">
    <source>
        <dbReference type="ARBA" id="ARBA00023170"/>
    </source>
</evidence>
<dbReference type="GO" id="GO:0005886">
    <property type="term" value="C:plasma membrane"/>
    <property type="evidence" value="ECO:0007669"/>
    <property type="project" value="TreeGrafter"/>
</dbReference>